<keyword evidence="5 7" id="KW-0573">Peptidoglycan synthesis</keyword>
<proteinExistence type="inferred from homology"/>
<feature type="active site" description="Proton donor/acceptor" evidence="7">
    <location>
        <position position="93"/>
    </location>
</feature>
<evidence type="ECO:0000256" key="2">
    <source>
        <dbReference type="ARBA" id="ARBA00005992"/>
    </source>
</evidence>
<evidence type="ECO:0000256" key="6">
    <source>
        <dbReference type="ARBA" id="ARBA00023316"/>
    </source>
</evidence>
<comment type="pathway">
    <text evidence="1 7">Cell wall biogenesis; peptidoglycan biosynthesis.</text>
</comment>
<dbReference type="GO" id="GO:0071555">
    <property type="term" value="P:cell wall organization"/>
    <property type="evidence" value="ECO:0007669"/>
    <property type="project" value="UniProtKB-UniRule"/>
</dbReference>
<dbReference type="CDD" id="cd16913">
    <property type="entry name" value="YkuD_like"/>
    <property type="match status" value="1"/>
</dbReference>
<dbReference type="Gene3D" id="2.40.440.10">
    <property type="entry name" value="L,D-transpeptidase catalytic domain-like"/>
    <property type="match status" value="1"/>
</dbReference>
<dbReference type="SUPFAM" id="SSF141523">
    <property type="entry name" value="L,D-transpeptidase catalytic domain-like"/>
    <property type="match status" value="1"/>
</dbReference>
<dbReference type="GO" id="GO:0016740">
    <property type="term" value="F:transferase activity"/>
    <property type="evidence" value="ECO:0007669"/>
    <property type="project" value="UniProtKB-KW"/>
</dbReference>
<feature type="domain" description="L,D-TPase catalytic" evidence="8">
    <location>
        <begin position="17"/>
        <end position="130"/>
    </location>
</feature>
<dbReference type="EMBL" id="CACVAS010000117">
    <property type="protein sequence ID" value="CAA6822525.1"/>
    <property type="molecule type" value="Genomic_DNA"/>
</dbReference>
<dbReference type="UniPathway" id="UPA00219"/>
<evidence type="ECO:0000313" key="9">
    <source>
        <dbReference type="EMBL" id="CAA6822525.1"/>
    </source>
</evidence>
<keyword evidence="3" id="KW-0808">Transferase</keyword>
<evidence type="ECO:0000256" key="7">
    <source>
        <dbReference type="PROSITE-ProRule" id="PRU01373"/>
    </source>
</evidence>
<dbReference type="GO" id="GO:0008360">
    <property type="term" value="P:regulation of cell shape"/>
    <property type="evidence" value="ECO:0007669"/>
    <property type="project" value="UniProtKB-UniRule"/>
</dbReference>
<feature type="active site" description="Nucleophile" evidence="7">
    <location>
        <position position="106"/>
    </location>
</feature>
<reference evidence="9" key="1">
    <citation type="submission" date="2020-01" db="EMBL/GenBank/DDBJ databases">
        <authorList>
            <person name="Meier V. D."/>
            <person name="Meier V D."/>
        </authorList>
    </citation>
    <scope>NUCLEOTIDE SEQUENCE</scope>
    <source>
        <strain evidence="9">HLG_WM_MAG_01</strain>
    </source>
</reference>
<evidence type="ECO:0000256" key="1">
    <source>
        <dbReference type="ARBA" id="ARBA00004752"/>
    </source>
</evidence>
<evidence type="ECO:0000256" key="5">
    <source>
        <dbReference type="ARBA" id="ARBA00022984"/>
    </source>
</evidence>
<dbReference type="GO" id="GO:0018104">
    <property type="term" value="P:peptidoglycan-protein cross-linking"/>
    <property type="evidence" value="ECO:0007669"/>
    <property type="project" value="TreeGrafter"/>
</dbReference>
<keyword evidence="6 7" id="KW-0961">Cell wall biogenesis/degradation</keyword>
<keyword evidence="4 7" id="KW-0133">Cell shape</keyword>
<dbReference type="PROSITE" id="PS52029">
    <property type="entry name" value="LD_TPASE"/>
    <property type="match status" value="1"/>
</dbReference>
<dbReference type="PANTHER" id="PTHR30582:SF2">
    <property type="entry name" value="L,D-TRANSPEPTIDASE YCIB-RELATED"/>
    <property type="match status" value="1"/>
</dbReference>
<evidence type="ECO:0000256" key="4">
    <source>
        <dbReference type="ARBA" id="ARBA00022960"/>
    </source>
</evidence>
<accession>A0A6S6TT56</accession>
<dbReference type="Pfam" id="PF03734">
    <property type="entry name" value="YkuD"/>
    <property type="match status" value="1"/>
</dbReference>
<sequence>MKYLFIFLLTIPLYAQKEIVVDLTQQKAYALEDGYILFEGRISSGKKGRETPEGTYRILQKKRKHRSNLWPKPNGGAKMPYMLRLTNTGIAIHLGNTSRRAASHGCIRTQNGFAQKLYKWAKVGTLVRVNGNAFNYDYMIQSSSTYGSDYGVIDFHH</sequence>
<name>A0A6S6TT56_9BACT</name>
<gene>
    <name evidence="9" type="ORF">HELGO_WM800</name>
</gene>
<dbReference type="GO" id="GO:0005576">
    <property type="term" value="C:extracellular region"/>
    <property type="evidence" value="ECO:0007669"/>
    <property type="project" value="TreeGrafter"/>
</dbReference>
<dbReference type="InterPro" id="IPR038063">
    <property type="entry name" value="Transpep_catalytic_dom"/>
</dbReference>
<organism evidence="9">
    <name type="scientific">uncultured Sulfurovum sp</name>
    <dbReference type="NCBI Taxonomy" id="269237"/>
    <lineage>
        <taxon>Bacteria</taxon>
        <taxon>Pseudomonadati</taxon>
        <taxon>Campylobacterota</taxon>
        <taxon>Epsilonproteobacteria</taxon>
        <taxon>Campylobacterales</taxon>
        <taxon>Sulfurovaceae</taxon>
        <taxon>Sulfurovum</taxon>
        <taxon>environmental samples</taxon>
    </lineage>
</organism>
<evidence type="ECO:0000256" key="3">
    <source>
        <dbReference type="ARBA" id="ARBA00022679"/>
    </source>
</evidence>
<comment type="similarity">
    <text evidence="2">Belongs to the YkuD family.</text>
</comment>
<dbReference type="GO" id="GO:0071972">
    <property type="term" value="F:peptidoglycan L,D-transpeptidase activity"/>
    <property type="evidence" value="ECO:0007669"/>
    <property type="project" value="TreeGrafter"/>
</dbReference>
<evidence type="ECO:0000259" key="8">
    <source>
        <dbReference type="PROSITE" id="PS52029"/>
    </source>
</evidence>
<dbReference type="InterPro" id="IPR005490">
    <property type="entry name" value="LD_TPept_cat_dom"/>
</dbReference>
<protein>
    <recommendedName>
        <fullName evidence="8">L,D-TPase catalytic domain-containing protein</fullName>
    </recommendedName>
</protein>
<dbReference type="PANTHER" id="PTHR30582">
    <property type="entry name" value="L,D-TRANSPEPTIDASE"/>
    <property type="match status" value="1"/>
</dbReference>
<dbReference type="InterPro" id="IPR050979">
    <property type="entry name" value="LD-transpeptidase"/>
</dbReference>
<dbReference type="AlphaFoldDB" id="A0A6S6TT56"/>